<organism evidence="2 3">
    <name type="scientific">Kutzneria viridogrisea</name>
    <dbReference type="NCBI Taxonomy" id="47990"/>
    <lineage>
        <taxon>Bacteria</taxon>
        <taxon>Bacillati</taxon>
        <taxon>Actinomycetota</taxon>
        <taxon>Actinomycetes</taxon>
        <taxon>Pseudonocardiales</taxon>
        <taxon>Pseudonocardiaceae</taxon>
        <taxon>Kutzneria</taxon>
    </lineage>
</organism>
<name>A0ABR6BRG4_9PSEU</name>
<feature type="region of interest" description="Disordered" evidence="1">
    <location>
        <begin position="1"/>
        <end position="39"/>
    </location>
</feature>
<evidence type="ECO:0000313" key="2">
    <source>
        <dbReference type="EMBL" id="MBA8929477.1"/>
    </source>
</evidence>
<evidence type="ECO:0000256" key="1">
    <source>
        <dbReference type="SAM" id="MobiDB-lite"/>
    </source>
</evidence>
<dbReference type="EMBL" id="JACJID010000005">
    <property type="protein sequence ID" value="MBA8929477.1"/>
    <property type="molecule type" value="Genomic_DNA"/>
</dbReference>
<reference evidence="2 3" key="1">
    <citation type="submission" date="2020-08" db="EMBL/GenBank/DDBJ databases">
        <title>Genomic Encyclopedia of Archaeal and Bacterial Type Strains, Phase II (KMG-II): from individual species to whole genera.</title>
        <authorList>
            <person name="Goeker M."/>
        </authorList>
    </citation>
    <scope>NUCLEOTIDE SEQUENCE [LARGE SCALE GENOMIC DNA]</scope>
    <source>
        <strain evidence="2 3">DSM 43850</strain>
    </source>
</reference>
<proteinExistence type="predicted"/>
<keyword evidence="3" id="KW-1185">Reference proteome</keyword>
<sequence length="39" mass="4177">MSLQITIDQHGLQPSPGPHPHVDLARTASPFAATTTEPR</sequence>
<accession>A0ABR6BRG4</accession>
<gene>
    <name evidence="2" type="ORF">BC739_006695</name>
</gene>
<protein>
    <submittedName>
        <fullName evidence="2">Uncharacterized protein</fullName>
    </submittedName>
</protein>
<dbReference type="Proteomes" id="UP000517916">
    <property type="component" value="Unassembled WGS sequence"/>
</dbReference>
<evidence type="ECO:0000313" key="3">
    <source>
        <dbReference type="Proteomes" id="UP000517916"/>
    </source>
</evidence>
<comment type="caution">
    <text evidence="2">The sequence shown here is derived from an EMBL/GenBank/DDBJ whole genome shotgun (WGS) entry which is preliminary data.</text>
</comment>